<keyword evidence="3" id="KW-1185">Reference proteome</keyword>
<accession>A0A9P5XP90</accession>
<evidence type="ECO:0000313" key="3">
    <source>
        <dbReference type="Proteomes" id="UP000807342"/>
    </source>
</evidence>
<organism evidence="2 3">
    <name type="scientific">Macrolepiota fuliginosa MF-IS2</name>
    <dbReference type="NCBI Taxonomy" id="1400762"/>
    <lineage>
        <taxon>Eukaryota</taxon>
        <taxon>Fungi</taxon>
        <taxon>Dikarya</taxon>
        <taxon>Basidiomycota</taxon>
        <taxon>Agaricomycotina</taxon>
        <taxon>Agaricomycetes</taxon>
        <taxon>Agaricomycetidae</taxon>
        <taxon>Agaricales</taxon>
        <taxon>Agaricineae</taxon>
        <taxon>Agaricaceae</taxon>
        <taxon>Macrolepiota</taxon>
    </lineage>
</organism>
<dbReference type="EMBL" id="MU151054">
    <property type="protein sequence ID" value="KAF9454410.1"/>
    <property type="molecule type" value="Genomic_DNA"/>
</dbReference>
<proteinExistence type="predicted"/>
<comment type="caution">
    <text evidence="2">The sequence shown here is derived from an EMBL/GenBank/DDBJ whole genome shotgun (WGS) entry which is preliminary data.</text>
</comment>
<dbReference type="Proteomes" id="UP000807342">
    <property type="component" value="Unassembled WGS sequence"/>
</dbReference>
<dbReference type="AlphaFoldDB" id="A0A9P5XP90"/>
<reference evidence="2" key="1">
    <citation type="submission" date="2020-11" db="EMBL/GenBank/DDBJ databases">
        <authorList>
            <consortium name="DOE Joint Genome Institute"/>
            <person name="Ahrendt S."/>
            <person name="Riley R."/>
            <person name="Andreopoulos W."/>
            <person name="Labutti K."/>
            <person name="Pangilinan J."/>
            <person name="Ruiz-Duenas F.J."/>
            <person name="Barrasa J.M."/>
            <person name="Sanchez-Garcia M."/>
            <person name="Camarero S."/>
            <person name="Miyauchi S."/>
            <person name="Serrano A."/>
            <person name="Linde D."/>
            <person name="Babiker R."/>
            <person name="Drula E."/>
            <person name="Ayuso-Fernandez I."/>
            <person name="Pacheco R."/>
            <person name="Padilla G."/>
            <person name="Ferreira P."/>
            <person name="Barriuso J."/>
            <person name="Kellner H."/>
            <person name="Castanera R."/>
            <person name="Alfaro M."/>
            <person name="Ramirez L."/>
            <person name="Pisabarro A.G."/>
            <person name="Kuo A."/>
            <person name="Tritt A."/>
            <person name="Lipzen A."/>
            <person name="He G."/>
            <person name="Yan M."/>
            <person name="Ng V."/>
            <person name="Cullen D."/>
            <person name="Martin F."/>
            <person name="Rosso M.-N."/>
            <person name="Henrissat B."/>
            <person name="Hibbett D."/>
            <person name="Martinez A.T."/>
            <person name="Grigoriev I.V."/>
        </authorList>
    </citation>
    <scope>NUCLEOTIDE SEQUENCE</scope>
    <source>
        <strain evidence="2">MF-IS2</strain>
    </source>
</reference>
<protein>
    <submittedName>
        <fullName evidence="2">Uncharacterized protein</fullName>
    </submittedName>
</protein>
<gene>
    <name evidence="2" type="ORF">P691DRAFT_754652</name>
</gene>
<evidence type="ECO:0000313" key="2">
    <source>
        <dbReference type="EMBL" id="KAF9454410.1"/>
    </source>
</evidence>
<feature type="compositionally biased region" description="Basic and acidic residues" evidence="1">
    <location>
        <begin position="137"/>
        <end position="151"/>
    </location>
</feature>
<sequence length="220" mass="24851">MTCNCGAHLRWIYSGVFNDGTSPARGGTHTNPESKSQAPNIAEVTSGPAAVAERMPDSRRVEFQRANRMEPALLVRLATPTIPAQPLVRAAPTPAHSLKPDVSVRPAVGLGAPLAQLPKAATGQLGNSTATNVVSDPGREEAERRRQEELRTRQRIQQDELDRIRREVQERQREQMEYQAAQQRELENARRREKYEALREQEALRRQREAEERRGWCTIM</sequence>
<evidence type="ECO:0000256" key="1">
    <source>
        <dbReference type="SAM" id="MobiDB-lite"/>
    </source>
</evidence>
<feature type="region of interest" description="Disordered" evidence="1">
    <location>
        <begin position="126"/>
        <end position="151"/>
    </location>
</feature>
<name>A0A9P5XP90_9AGAR</name>